<dbReference type="InterPro" id="IPR052579">
    <property type="entry name" value="Zinc_finger_SWIM"/>
</dbReference>
<protein>
    <submittedName>
        <fullName evidence="2">Uncharacterized protein</fullName>
    </submittedName>
</protein>
<organism evidence="2 3">
    <name type="scientific">Phytophthora palmivora</name>
    <dbReference type="NCBI Taxonomy" id="4796"/>
    <lineage>
        <taxon>Eukaryota</taxon>
        <taxon>Sar</taxon>
        <taxon>Stramenopiles</taxon>
        <taxon>Oomycota</taxon>
        <taxon>Peronosporomycetes</taxon>
        <taxon>Peronosporales</taxon>
        <taxon>Peronosporaceae</taxon>
        <taxon>Phytophthora</taxon>
    </lineage>
</organism>
<keyword evidence="3" id="KW-1185">Reference proteome</keyword>
<feature type="region of interest" description="Disordered" evidence="1">
    <location>
        <begin position="190"/>
        <end position="214"/>
    </location>
</feature>
<reference evidence="2 3" key="1">
    <citation type="journal article" date="2017" name="Genome Biol. Evol.">
        <title>Phytophthora megakarya and P. palmivora, closely related causal agents of cacao black pod rot, underwent increases in genome sizes and gene numbers by different mechanisms.</title>
        <authorList>
            <person name="Ali S.S."/>
            <person name="Shao J."/>
            <person name="Lary D.J."/>
            <person name="Kronmiller B."/>
            <person name="Shen D."/>
            <person name="Strem M.D."/>
            <person name="Amoako-Attah I."/>
            <person name="Akrofi A.Y."/>
            <person name="Begoude B.A."/>
            <person name="Ten Hoopen G.M."/>
            <person name="Coulibaly K."/>
            <person name="Kebe B.I."/>
            <person name="Melnick R.L."/>
            <person name="Guiltinan M.J."/>
            <person name="Tyler B.M."/>
            <person name="Meinhardt L.W."/>
            <person name="Bailey B.A."/>
        </authorList>
    </citation>
    <scope>NUCLEOTIDE SEQUENCE [LARGE SCALE GENOMIC DNA]</scope>
    <source>
        <strain evidence="3">sbr112.9</strain>
    </source>
</reference>
<evidence type="ECO:0000313" key="3">
    <source>
        <dbReference type="Proteomes" id="UP000237271"/>
    </source>
</evidence>
<dbReference type="PANTHER" id="PTHR31569">
    <property type="entry name" value="SWIM-TYPE DOMAIN-CONTAINING PROTEIN"/>
    <property type="match status" value="1"/>
</dbReference>
<dbReference type="PANTHER" id="PTHR31569:SF4">
    <property type="entry name" value="SWIM-TYPE DOMAIN-CONTAINING PROTEIN"/>
    <property type="match status" value="1"/>
</dbReference>
<name>A0A2P4XXK8_9STRA</name>
<gene>
    <name evidence="2" type="ORF">PHPALM_13281</name>
</gene>
<comment type="caution">
    <text evidence="2">The sequence shown here is derived from an EMBL/GenBank/DDBJ whole genome shotgun (WGS) entry which is preliminary data.</text>
</comment>
<dbReference type="EMBL" id="NCKW01007155">
    <property type="protein sequence ID" value="POM70300.1"/>
    <property type="molecule type" value="Genomic_DNA"/>
</dbReference>
<sequence length="343" mass="38979">MTHDVVPFEGHFPSWEAFDVARKVHCEKTYTMYVCRNTVKVTVANKRRKLQVPDRWVYDRKIYVCTHGYRRMSRSSGSRPRQNVRYTDCKARFTACVVSELAEDGHEVFFIKVTGQHLCHSDHPVTLEQWRMYSQNRAAVIEHPYLTHEADLMRRIGSNKRAAREHIETLTGKVCTMKDMHNLYARLKKREKSSHVTAPPSQPQQDATGNSLHVDIGDSQSAVHMTNSDPNTTRVESILQHFVDIDLDNHVSILSGVDGSNEAICLASRAMKEHFQVFSELVILDISMTSQPDAEVGQQLHGFLTMDNLGNAKPVFLGQCLCQHLYCEECAKISSAHIPNGDK</sequence>
<accession>A0A2P4XXK8</accession>
<dbReference type="OrthoDB" id="124789at2759"/>
<evidence type="ECO:0000256" key="1">
    <source>
        <dbReference type="SAM" id="MobiDB-lite"/>
    </source>
</evidence>
<dbReference type="AlphaFoldDB" id="A0A2P4XXK8"/>
<evidence type="ECO:0000313" key="2">
    <source>
        <dbReference type="EMBL" id="POM70300.1"/>
    </source>
</evidence>
<dbReference type="Proteomes" id="UP000237271">
    <property type="component" value="Unassembled WGS sequence"/>
</dbReference>
<proteinExistence type="predicted"/>